<dbReference type="Proteomes" id="UP000000379">
    <property type="component" value="Chromosome"/>
</dbReference>
<evidence type="ECO:0000313" key="2">
    <source>
        <dbReference type="EMBL" id="ADI15357.1"/>
    </source>
</evidence>
<dbReference type="AlphaFoldDB" id="D7CSD7"/>
<protein>
    <submittedName>
        <fullName evidence="2">Uncharacterized protein</fullName>
    </submittedName>
</protein>
<evidence type="ECO:0000256" key="1">
    <source>
        <dbReference type="SAM" id="SignalP"/>
    </source>
</evidence>
<dbReference type="OrthoDB" id="884743at2"/>
<dbReference type="RefSeq" id="WP_013178720.1">
    <property type="nucleotide sequence ID" value="NC_014221.1"/>
</dbReference>
<evidence type="ECO:0000313" key="3">
    <source>
        <dbReference type="Proteomes" id="UP000000379"/>
    </source>
</evidence>
<name>D7CSD7_TRURR</name>
<organism evidence="2 3">
    <name type="scientific">Truepera radiovictrix (strain DSM 17093 / CIP 108686 / LMG 22925 / RQ-24)</name>
    <dbReference type="NCBI Taxonomy" id="649638"/>
    <lineage>
        <taxon>Bacteria</taxon>
        <taxon>Thermotogati</taxon>
        <taxon>Deinococcota</taxon>
        <taxon>Deinococci</taxon>
        <taxon>Trueperales</taxon>
        <taxon>Trueperaceae</taxon>
        <taxon>Truepera</taxon>
    </lineage>
</organism>
<gene>
    <name evidence="2" type="ordered locus">Trad_2247</name>
</gene>
<dbReference type="HOGENOM" id="CLU_1626350_0_0_0"/>
<dbReference type="EMBL" id="CP002049">
    <property type="protein sequence ID" value="ADI15357.1"/>
    <property type="molecule type" value="Genomic_DNA"/>
</dbReference>
<feature type="signal peptide" evidence="1">
    <location>
        <begin position="1"/>
        <end position="19"/>
    </location>
</feature>
<keyword evidence="3" id="KW-1185">Reference proteome</keyword>
<feature type="chain" id="PRO_5003094247" evidence="1">
    <location>
        <begin position="20"/>
        <end position="163"/>
    </location>
</feature>
<reference evidence="2 3" key="2">
    <citation type="journal article" date="2011" name="Stand. Genomic Sci.">
        <title>Complete genome sequence of Truepera radiovictrix type strain (RQ-24).</title>
        <authorList>
            <person name="Ivanova N."/>
            <person name="Rohde C."/>
            <person name="Munk C."/>
            <person name="Nolan M."/>
            <person name="Lucas S."/>
            <person name="Del Rio T.G."/>
            <person name="Tice H."/>
            <person name="Deshpande S."/>
            <person name="Cheng J.F."/>
            <person name="Tapia R."/>
            <person name="Han C."/>
            <person name="Goodwin L."/>
            <person name="Pitluck S."/>
            <person name="Liolios K."/>
            <person name="Mavromatis K."/>
            <person name="Mikhailova N."/>
            <person name="Pati A."/>
            <person name="Chen A."/>
            <person name="Palaniappan K."/>
            <person name="Land M."/>
            <person name="Hauser L."/>
            <person name="Chang Y.J."/>
            <person name="Jeffries C.D."/>
            <person name="Brambilla E."/>
            <person name="Rohde M."/>
            <person name="Goker M."/>
            <person name="Tindall B.J."/>
            <person name="Woyke T."/>
            <person name="Bristow J."/>
            <person name="Eisen J.A."/>
            <person name="Markowitz V."/>
            <person name="Hugenholtz P."/>
            <person name="Kyrpides N.C."/>
            <person name="Klenk H.P."/>
            <person name="Lapidus A."/>
        </authorList>
    </citation>
    <scope>NUCLEOTIDE SEQUENCE [LARGE SCALE GENOMIC DNA]</scope>
    <source>
        <strain evidence="3">DSM 17093 / CIP 108686 / LMG 22925 / RQ-24</strain>
    </source>
</reference>
<accession>D7CSD7</accession>
<keyword evidence="1" id="KW-0732">Signal</keyword>
<sequence length="163" mass="16517">MKKFAAFIGISLLVLFAFAQNAPTVEETIAALEGGITNIPLDAAIANIEGWEEQLSGSEDVAVQSIADQLGQLREALSAETIDGAEVGALLTSLGAETAAVGQDAGEDQLVELGNLLSEAGAMLTGDDMGAMTGGEMGVMTGGDMGVMTGGDMDDSEDDSDSQ</sequence>
<proteinExistence type="predicted"/>
<reference evidence="3" key="1">
    <citation type="submission" date="2010-05" db="EMBL/GenBank/DDBJ databases">
        <title>The complete genome of Truepera radiovictris DSM 17093.</title>
        <authorList>
            <consortium name="US DOE Joint Genome Institute (JGI-PGF)"/>
            <person name="Lucas S."/>
            <person name="Copeland A."/>
            <person name="Lapidus A."/>
            <person name="Glavina del Rio T."/>
            <person name="Dalin E."/>
            <person name="Tice H."/>
            <person name="Bruce D."/>
            <person name="Goodwin L."/>
            <person name="Pitluck S."/>
            <person name="Kyrpides N."/>
            <person name="Mavromatis K."/>
            <person name="Ovchinnikova G."/>
            <person name="Munk A.C."/>
            <person name="Detter J.C."/>
            <person name="Han C."/>
            <person name="Tapia R."/>
            <person name="Land M."/>
            <person name="Hauser L."/>
            <person name="Markowitz V."/>
            <person name="Cheng J.-F."/>
            <person name="Hugenholtz P."/>
            <person name="Woyke T."/>
            <person name="Wu D."/>
            <person name="Tindall B."/>
            <person name="Pomrenke H.G."/>
            <person name="Brambilla E."/>
            <person name="Klenk H.-P."/>
            <person name="Eisen J.A."/>
        </authorList>
    </citation>
    <scope>NUCLEOTIDE SEQUENCE [LARGE SCALE GENOMIC DNA]</scope>
    <source>
        <strain evidence="3">DSM 17093 / CIP 108686 / LMG 22925 / RQ-24</strain>
    </source>
</reference>
<dbReference type="KEGG" id="tra:Trad_2247"/>